<protein>
    <recommendedName>
        <fullName evidence="1">DNA replication complex GINS protein PSF2 N-terminal domain-containing protein</fullName>
    </recommendedName>
</protein>
<dbReference type="Pfam" id="PF25005">
    <property type="entry name" value="PSF2_N"/>
    <property type="match status" value="1"/>
</dbReference>
<feature type="domain" description="DNA replication complex GINS protein PSF2 N-terminal" evidence="1">
    <location>
        <begin position="3"/>
        <end position="35"/>
    </location>
</feature>
<dbReference type="AlphaFoldDB" id="A0A4Q2TIS2"/>
<proteinExistence type="predicted"/>
<keyword evidence="3" id="KW-1185">Reference proteome</keyword>
<gene>
    <name evidence="2" type="ORF">EUU22_04260</name>
</gene>
<dbReference type="CDD" id="cd21694">
    <property type="entry name" value="GINS_B_Psf2"/>
    <property type="match status" value="1"/>
</dbReference>
<dbReference type="EMBL" id="SDVB01000140">
    <property type="protein sequence ID" value="RYC19551.1"/>
    <property type="molecule type" value="Genomic_DNA"/>
</dbReference>
<dbReference type="SUPFAM" id="SSF160059">
    <property type="entry name" value="PriA/YqbF domain"/>
    <property type="match status" value="1"/>
</dbReference>
<evidence type="ECO:0000313" key="3">
    <source>
        <dbReference type="Proteomes" id="UP000291088"/>
    </source>
</evidence>
<evidence type="ECO:0000259" key="1">
    <source>
        <dbReference type="Pfam" id="PF25005"/>
    </source>
</evidence>
<accession>A0A4Q2TIS2</accession>
<sequence>MDAAEVEFLAEKELVTIIPNFSLDKIYLIGVRAGPGICLRPQLLRKALVPELLRTPGLQFAE</sequence>
<name>A0A4Q2TIS2_9HYPH</name>
<comment type="caution">
    <text evidence="2">The sequence shown here is derived from an EMBL/GenBank/DDBJ whole genome shotgun (WGS) entry which is preliminary data.</text>
</comment>
<dbReference type="Proteomes" id="UP000291088">
    <property type="component" value="Unassembled WGS sequence"/>
</dbReference>
<dbReference type="Gene3D" id="3.40.5.50">
    <property type="match status" value="1"/>
</dbReference>
<reference evidence="2 3" key="1">
    <citation type="submission" date="2019-01" db="EMBL/GenBank/DDBJ databases">
        <authorList>
            <person name="Deng T."/>
        </authorList>
    </citation>
    <scope>NUCLEOTIDE SEQUENCE [LARGE SCALE GENOMIC DNA]</scope>
    <source>
        <strain evidence="2 3">F8825</strain>
    </source>
</reference>
<dbReference type="InterPro" id="IPR056784">
    <property type="entry name" value="PSF2_N"/>
</dbReference>
<evidence type="ECO:0000313" key="2">
    <source>
        <dbReference type="EMBL" id="RYC19551.1"/>
    </source>
</evidence>
<organism evidence="2 3">
    <name type="scientific">Ciceribacter ferrooxidans</name>
    <dbReference type="NCBI Taxonomy" id="2509717"/>
    <lineage>
        <taxon>Bacteria</taxon>
        <taxon>Pseudomonadati</taxon>
        <taxon>Pseudomonadota</taxon>
        <taxon>Alphaproteobacteria</taxon>
        <taxon>Hyphomicrobiales</taxon>
        <taxon>Rhizobiaceae</taxon>
        <taxon>Ciceribacter</taxon>
    </lineage>
</organism>